<feature type="transmembrane region" description="Helical" evidence="1">
    <location>
        <begin position="114"/>
        <end position="137"/>
    </location>
</feature>
<feature type="transmembrane region" description="Helical" evidence="1">
    <location>
        <begin position="46"/>
        <end position="68"/>
    </location>
</feature>
<dbReference type="Proteomes" id="UP001214521">
    <property type="component" value="Unassembled WGS sequence"/>
</dbReference>
<name>A0AAI9CEI2_STEMA</name>
<reference evidence="2" key="1">
    <citation type="submission" date="2022-07" db="EMBL/GenBank/DDBJ databases">
        <authorList>
            <consortium name="Clinical and Environmental Microbiology Branch: Whole genome sequencing antimicrobial resistance pathogens in the healthcare setting"/>
        </authorList>
    </citation>
    <scope>NUCLEOTIDE SEQUENCE</scope>
    <source>
        <strain evidence="2">Stenotrophomonas_maltophilia_2021CK-00905</strain>
    </source>
</reference>
<organism evidence="2 3">
    <name type="scientific">Stenotrophomonas maltophilia</name>
    <name type="common">Pseudomonas maltophilia</name>
    <name type="synonym">Xanthomonas maltophilia</name>
    <dbReference type="NCBI Taxonomy" id="40324"/>
    <lineage>
        <taxon>Bacteria</taxon>
        <taxon>Pseudomonadati</taxon>
        <taxon>Pseudomonadota</taxon>
        <taxon>Gammaproteobacteria</taxon>
        <taxon>Lysobacterales</taxon>
        <taxon>Lysobacteraceae</taxon>
        <taxon>Stenotrophomonas</taxon>
        <taxon>Stenotrophomonas maltophilia group</taxon>
    </lineage>
</organism>
<dbReference type="EMBL" id="ABLOMU010000071">
    <property type="protein sequence ID" value="EKT4443199.1"/>
    <property type="molecule type" value="Genomic_DNA"/>
</dbReference>
<protein>
    <recommendedName>
        <fullName evidence="4">Transmembrane protein</fullName>
    </recommendedName>
</protein>
<feature type="transmembrane region" description="Helical" evidence="1">
    <location>
        <begin position="80"/>
        <end position="102"/>
    </location>
</feature>
<evidence type="ECO:0008006" key="4">
    <source>
        <dbReference type="Google" id="ProtNLM"/>
    </source>
</evidence>
<proteinExistence type="predicted"/>
<dbReference type="RefSeq" id="WP_164157691.1">
    <property type="nucleotide sequence ID" value="NZ_VKQR01000003.1"/>
</dbReference>
<feature type="transmembrane region" description="Helical" evidence="1">
    <location>
        <begin position="6"/>
        <end position="25"/>
    </location>
</feature>
<gene>
    <name evidence="2" type="ORF">QEK83_003898</name>
</gene>
<evidence type="ECO:0000256" key="1">
    <source>
        <dbReference type="SAM" id="Phobius"/>
    </source>
</evidence>
<keyword evidence="1" id="KW-0812">Transmembrane</keyword>
<sequence length="203" mass="21659">MNPGYGFTTIMVAAGLFATLLVLGAHAVRRVSARDPSGQHWLLRTLALLSPACVIASLAVGVIGPQLLQQRHGMSTTMGLVTSALLLMLMGALTAPVAWRVVVQQRLRRSAATLPFFHASTASLWLLYALCAMYMPLAKAAEPALMPWFEQSGLLPLAARGLVTVLHASMQAVLLTLPVMGLRALLTRGSRSSKAENPRPSPL</sequence>
<keyword evidence="1" id="KW-1133">Transmembrane helix</keyword>
<evidence type="ECO:0000313" key="2">
    <source>
        <dbReference type="EMBL" id="EKT4443199.1"/>
    </source>
</evidence>
<comment type="caution">
    <text evidence="2">The sequence shown here is derived from an EMBL/GenBank/DDBJ whole genome shotgun (WGS) entry which is preliminary data.</text>
</comment>
<feature type="transmembrane region" description="Helical" evidence="1">
    <location>
        <begin position="157"/>
        <end position="186"/>
    </location>
</feature>
<keyword evidence="1" id="KW-0472">Membrane</keyword>
<evidence type="ECO:0000313" key="3">
    <source>
        <dbReference type="Proteomes" id="UP001214521"/>
    </source>
</evidence>
<accession>A0AAI9CEI2</accession>
<dbReference type="AlphaFoldDB" id="A0AAI9CEI2"/>